<keyword evidence="10" id="KW-1185">Reference proteome</keyword>
<dbReference type="Gene3D" id="3.10.580.10">
    <property type="entry name" value="CBS-domain"/>
    <property type="match status" value="1"/>
</dbReference>
<feature type="binding site" evidence="3">
    <location>
        <position position="166"/>
    </location>
    <ligand>
        <name>Fe cation</name>
        <dbReference type="ChEBI" id="CHEBI:24875"/>
    </ligand>
</feature>
<accession>D8J345</accession>
<dbReference type="InterPro" id="IPR046342">
    <property type="entry name" value="CBS_dom_sf"/>
</dbReference>
<dbReference type="STRING" id="795797.HacjB3_08845"/>
<evidence type="ECO:0000256" key="1">
    <source>
        <dbReference type="ARBA" id="ARBA00023122"/>
    </source>
</evidence>
<feature type="binding site" evidence="3">
    <location>
        <position position="185"/>
    </location>
    <ligand>
        <name>Zn(2+)</name>
        <dbReference type="ChEBI" id="CHEBI:29105"/>
    </ligand>
</feature>
<dbReference type="SMART" id="SM00116">
    <property type="entry name" value="CBS"/>
    <property type="match status" value="2"/>
</dbReference>
<dbReference type="PANTHER" id="PTHR43080">
    <property type="entry name" value="CBS DOMAIN-CONTAINING PROTEIN CBSX3, MITOCHONDRIAL"/>
    <property type="match status" value="1"/>
</dbReference>
<reference evidence="8 10" key="2">
    <citation type="journal article" date="2014" name="PLoS Genet.">
        <title>Phylogenetically driven sequencing of extremely halophilic archaea reveals strategies for static and dynamic osmo-response.</title>
        <authorList>
            <person name="Becker E.A."/>
            <person name="Seitzer P.M."/>
            <person name="Tritt A."/>
            <person name="Larsen D."/>
            <person name="Krusor M."/>
            <person name="Yao A.I."/>
            <person name="Wu D."/>
            <person name="Madern D."/>
            <person name="Eisen J.A."/>
            <person name="Darling A.E."/>
            <person name="Facciotti M.T."/>
        </authorList>
    </citation>
    <scope>NUCLEOTIDE SEQUENCE [LARGE SCALE GENOMIC DNA]</scope>
    <source>
        <strain evidence="8">B3</strain>
        <strain evidence="10">DSM 18796 / CECT 7217 / JCM 14584 / KCTC 4019 / B3</strain>
    </source>
</reference>
<dbReference type="AlphaFoldDB" id="D8J345"/>
<feature type="binding site" evidence="3">
    <location>
        <position position="182"/>
    </location>
    <ligand>
        <name>Zn(2+)</name>
        <dbReference type="ChEBI" id="CHEBI:29105"/>
    </ligand>
</feature>
<evidence type="ECO:0000313" key="7">
    <source>
        <dbReference type="EMBL" id="ADJ15152.1"/>
    </source>
</evidence>
<reference evidence="7 9" key="1">
    <citation type="journal article" date="2010" name="J. Bacteriol.">
        <title>Complete genome sequence of Halalkalicoccus jeotgali B3(T), an extremely halophilic archaeon.</title>
        <authorList>
            <person name="Roh S.W."/>
            <person name="Nam Y.D."/>
            <person name="Nam S.H."/>
            <person name="Choi S.H."/>
            <person name="Park H.S."/>
            <person name="Bae J.W."/>
        </authorList>
    </citation>
    <scope>NUCLEOTIDE SEQUENCE [LARGE SCALE GENOMIC DNA]</scope>
    <source>
        <strain evidence="7">B3</strain>
        <strain evidence="9">DSM 18796 / CECT 7217 / JCM 14584 / KCTC 4019 / B3</strain>
    </source>
</reference>
<gene>
    <name evidence="7" type="ordered locus">HacjB3_08845</name>
    <name evidence="8" type="ORF">C497_13835</name>
</gene>
<evidence type="ECO:0000256" key="3">
    <source>
        <dbReference type="PROSITE-ProRule" id="PRU01249"/>
    </source>
</evidence>
<feature type="binding site" evidence="3">
    <location>
        <position position="182"/>
    </location>
    <ligand>
        <name>Fe cation</name>
        <dbReference type="ChEBI" id="CHEBI:24875"/>
    </ligand>
</feature>
<dbReference type="InterPro" id="IPR000644">
    <property type="entry name" value="CBS_dom"/>
</dbReference>
<dbReference type="KEGG" id="hje:HacjB3_08845"/>
<dbReference type="SUPFAM" id="SSF54631">
    <property type="entry name" value="CBS-domain pair"/>
    <property type="match status" value="1"/>
</dbReference>
<dbReference type="PATRIC" id="fig|795797.18.peg.1763"/>
<organism evidence="7 9">
    <name type="scientific">Halalkalicoccus jeotgali (strain DSM 18796 / CECT 7217 / JCM 14584 / KCTC 4019 / B3)</name>
    <dbReference type="NCBI Taxonomy" id="795797"/>
    <lineage>
        <taxon>Archaea</taxon>
        <taxon>Methanobacteriati</taxon>
        <taxon>Methanobacteriota</taxon>
        <taxon>Stenosarchaea group</taxon>
        <taxon>Halobacteria</taxon>
        <taxon>Halobacteriales</taxon>
        <taxon>Halococcaceae</taxon>
        <taxon>Halalkalicoccus</taxon>
    </lineage>
</organism>
<dbReference type="PROSITE" id="PS51901">
    <property type="entry name" value="ACP_MB"/>
    <property type="match status" value="1"/>
</dbReference>
<feature type="domain" description="CBS" evidence="5">
    <location>
        <begin position="11"/>
        <end position="66"/>
    </location>
</feature>
<evidence type="ECO:0000313" key="10">
    <source>
        <dbReference type="Proteomes" id="UP000011645"/>
    </source>
</evidence>
<dbReference type="InterPro" id="IPR044065">
    <property type="entry name" value="ACP_MB"/>
</dbReference>
<name>D8J345_HALJB</name>
<evidence type="ECO:0000313" key="9">
    <source>
        <dbReference type="Proteomes" id="UP000000390"/>
    </source>
</evidence>
<dbReference type="GO" id="GO:0046872">
    <property type="term" value="F:metal ion binding"/>
    <property type="evidence" value="ECO:0007669"/>
    <property type="project" value="UniProtKB-KW"/>
</dbReference>
<dbReference type="eggNOG" id="arCOG00606">
    <property type="taxonomic scope" value="Archaea"/>
</dbReference>
<evidence type="ECO:0000256" key="2">
    <source>
        <dbReference type="PROSITE-ProRule" id="PRU00703"/>
    </source>
</evidence>
<dbReference type="InterPro" id="IPR051257">
    <property type="entry name" value="Diverse_CBS-Domain"/>
</dbReference>
<feature type="binding site" evidence="3">
    <location>
        <position position="166"/>
    </location>
    <ligand>
        <name>Zn(2+)</name>
        <dbReference type="ChEBI" id="CHEBI:29105"/>
    </ligand>
</feature>
<dbReference type="PROSITE" id="PS51371">
    <property type="entry name" value="CBS"/>
    <property type="match status" value="1"/>
</dbReference>
<evidence type="ECO:0000259" key="5">
    <source>
        <dbReference type="PROSITE" id="PS51371"/>
    </source>
</evidence>
<feature type="binding site" evidence="3">
    <location>
        <position position="185"/>
    </location>
    <ligand>
        <name>Fe cation</name>
        <dbReference type="ChEBI" id="CHEBI:24875"/>
    </ligand>
</feature>
<dbReference type="Pfam" id="PF00571">
    <property type="entry name" value="CBS"/>
    <property type="match status" value="2"/>
</dbReference>
<sequence>MVEDLTVRDAMTTAYVGVSESDTIRDVIDVMIDEGADAVVVLRGSEAVGTVTERDLLRATTGTIPTDASIASVMSGPGPSVGADLPLSDAASALSTEDRRQLLVRNGDGVAGVLTSQDVITATASLLPASERDAETLSTSTSDLQTGTRTEPENPEYSSQSVCEACGSLMPGLESVNGQAICADCRGA</sequence>
<dbReference type="GeneID" id="9419573"/>
<feature type="domain" description="ACP-type MB" evidence="6">
    <location>
        <begin position="158"/>
        <end position="188"/>
    </location>
</feature>
<feature type="binding site" evidence="3">
    <location>
        <position position="163"/>
    </location>
    <ligand>
        <name>Zn(2+)</name>
        <dbReference type="ChEBI" id="CHEBI:29105"/>
    </ligand>
</feature>
<dbReference type="RefSeq" id="WP_008417398.1">
    <property type="nucleotide sequence ID" value="NC_014297.1"/>
</dbReference>
<evidence type="ECO:0000259" key="6">
    <source>
        <dbReference type="PROSITE" id="PS51901"/>
    </source>
</evidence>
<feature type="binding site" evidence="3">
    <location>
        <position position="163"/>
    </location>
    <ligand>
        <name>Fe cation</name>
        <dbReference type="ChEBI" id="CHEBI:24875"/>
    </ligand>
</feature>
<keyword evidence="1 2" id="KW-0129">CBS domain</keyword>
<evidence type="ECO:0000313" key="8">
    <source>
        <dbReference type="EMBL" id="ELY35128.1"/>
    </source>
</evidence>
<proteinExistence type="predicted"/>
<dbReference type="OrthoDB" id="65817at2157"/>
<evidence type="ECO:0000256" key="4">
    <source>
        <dbReference type="SAM" id="MobiDB-lite"/>
    </source>
</evidence>
<dbReference type="Proteomes" id="UP000000390">
    <property type="component" value="Chromosome"/>
</dbReference>
<dbReference type="CDD" id="cd02205">
    <property type="entry name" value="CBS_pair_SF"/>
    <property type="match status" value="1"/>
</dbReference>
<dbReference type="EMBL" id="AOHV01000037">
    <property type="protein sequence ID" value="ELY35128.1"/>
    <property type="molecule type" value="Genomic_DNA"/>
</dbReference>
<keyword evidence="3" id="KW-0408">Iron</keyword>
<dbReference type="Proteomes" id="UP000011645">
    <property type="component" value="Unassembled WGS sequence"/>
</dbReference>
<dbReference type="HOGENOM" id="CLU_040681_7_0_2"/>
<feature type="compositionally biased region" description="Polar residues" evidence="4">
    <location>
        <begin position="136"/>
        <end position="149"/>
    </location>
</feature>
<feature type="region of interest" description="Disordered" evidence="4">
    <location>
        <begin position="131"/>
        <end position="159"/>
    </location>
</feature>
<keyword evidence="3" id="KW-0479">Metal-binding</keyword>
<keyword evidence="3" id="KW-0862">Zinc</keyword>
<dbReference type="PANTHER" id="PTHR43080:SF2">
    <property type="entry name" value="CBS DOMAIN-CONTAINING PROTEIN"/>
    <property type="match status" value="1"/>
</dbReference>
<protein>
    <submittedName>
        <fullName evidence="7 8">Signal transduction protein with CBS domains</fullName>
    </submittedName>
</protein>
<dbReference type="EMBL" id="CP002062">
    <property type="protein sequence ID" value="ADJ15152.1"/>
    <property type="molecule type" value="Genomic_DNA"/>
</dbReference>